<comment type="caution">
    <text evidence="3">The sequence shown here is derived from an EMBL/GenBank/DDBJ whole genome shotgun (WGS) entry which is preliminary data.</text>
</comment>
<dbReference type="Pfam" id="PF08885">
    <property type="entry name" value="GSCFA"/>
    <property type="match status" value="1"/>
</dbReference>
<feature type="region of interest" description="Disordered" evidence="1">
    <location>
        <begin position="319"/>
        <end position="340"/>
    </location>
</feature>
<evidence type="ECO:0000259" key="2">
    <source>
        <dbReference type="Pfam" id="PF08885"/>
    </source>
</evidence>
<evidence type="ECO:0000256" key="1">
    <source>
        <dbReference type="SAM" id="MobiDB-lite"/>
    </source>
</evidence>
<dbReference type="RefSeq" id="WP_226606275.1">
    <property type="nucleotide sequence ID" value="NZ_JAJAQI010000008.1"/>
</dbReference>
<proteinExistence type="predicted"/>
<dbReference type="InterPro" id="IPR014982">
    <property type="entry name" value="GSCFA"/>
</dbReference>
<organism evidence="3 4">
    <name type="scientific">Roseicella aerolata</name>
    <dbReference type="NCBI Taxonomy" id="2883479"/>
    <lineage>
        <taxon>Bacteria</taxon>
        <taxon>Pseudomonadati</taxon>
        <taxon>Pseudomonadota</taxon>
        <taxon>Alphaproteobacteria</taxon>
        <taxon>Acetobacterales</taxon>
        <taxon>Roseomonadaceae</taxon>
        <taxon>Roseicella</taxon>
    </lineage>
</organism>
<evidence type="ECO:0000313" key="3">
    <source>
        <dbReference type="EMBL" id="MCB4821485.1"/>
    </source>
</evidence>
<accession>A0A9X1L9T6</accession>
<sequence length="369" mass="39706">MTNPYRGRPDHCFWRQGVAERVAEGVDPVTAMPFSIAPGDAVATAGSCFAQHLSRHLAAQGFHALVTERFTGAAGTRDEGYGTFPARFGNIYTALQLRQLLERAYGLFRPQARAWALPGGGFADPFRPRIQQGGFPGIEALEEDRRRHLGAVRRMFEGCEVFVFTLGLTEGWVAAADGAAVPLHPGVLGVETPPGEWRFVNAGFAETLGHMEAFLEGFRSVNPRARVMLTVSPVPLVATGEDRHVLVSTVASKSVLRAVADELCRRDPGIAYFPSYEVVTGPQAGGRLFGEDLREVTPEGVAQVMALFRRHCLAGAPAGAAPPPMPARGEPPPPAAVSEEERARYRALTRVICDEEAIVMPVGVRGSGI</sequence>
<feature type="domain" description="GSCFA" evidence="2">
    <location>
        <begin position="42"/>
        <end position="308"/>
    </location>
</feature>
<gene>
    <name evidence="3" type="ORF">LHA35_07035</name>
</gene>
<keyword evidence="4" id="KW-1185">Reference proteome</keyword>
<feature type="compositionally biased region" description="Pro residues" evidence="1">
    <location>
        <begin position="320"/>
        <end position="335"/>
    </location>
</feature>
<name>A0A9X1L9T6_9PROT</name>
<reference evidence="3" key="1">
    <citation type="submission" date="2021-10" db="EMBL/GenBank/DDBJ databases">
        <title>Roseicella aerolatum sp. nov., isolated from aerosols of e-waste dismantling site.</title>
        <authorList>
            <person name="Qin T."/>
        </authorList>
    </citation>
    <scope>NUCLEOTIDE SEQUENCE</scope>
    <source>
        <strain evidence="3">GB24</strain>
    </source>
</reference>
<dbReference type="Proteomes" id="UP001139311">
    <property type="component" value="Unassembled WGS sequence"/>
</dbReference>
<protein>
    <submittedName>
        <fullName evidence="3">GSCFA domain-containing protein</fullName>
    </submittedName>
</protein>
<dbReference type="EMBL" id="JAJAQI010000008">
    <property type="protein sequence ID" value="MCB4821485.1"/>
    <property type="molecule type" value="Genomic_DNA"/>
</dbReference>
<evidence type="ECO:0000313" key="4">
    <source>
        <dbReference type="Proteomes" id="UP001139311"/>
    </source>
</evidence>
<dbReference type="AlphaFoldDB" id="A0A9X1L9T6"/>